<feature type="compositionally biased region" description="Basic and acidic residues" evidence="1">
    <location>
        <begin position="171"/>
        <end position="195"/>
    </location>
</feature>
<evidence type="ECO:0000256" key="1">
    <source>
        <dbReference type="SAM" id="MobiDB-lite"/>
    </source>
</evidence>
<organism evidence="2 3">
    <name type="scientific">Cerrena zonata</name>
    <dbReference type="NCBI Taxonomy" id="2478898"/>
    <lineage>
        <taxon>Eukaryota</taxon>
        <taxon>Fungi</taxon>
        <taxon>Dikarya</taxon>
        <taxon>Basidiomycota</taxon>
        <taxon>Agaricomycotina</taxon>
        <taxon>Agaricomycetes</taxon>
        <taxon>Polyporales</taxon>
        <taxon>Cerrenaceae</taxon>
        <taxon>Cerrena</taxon>
    </lineage>
</organism>
<dbReference type="AlphaFoldDB" id="A0AAW0FG24"/>
<feature type="region of interest" description="Disordered" evidence="1">
    <location>
        <begin position="93"/>
        <end position="149"/>
    </location>
</feature>
<gene>
    <name evidence="2" type="ORF">QCA50_020832</name>
</gene>
<dbReference type="Proteomes" id="UP001385951">
    <property type="component" value="Unassembled WGS sequence"/>
</dbReference>
<proteinExistence type="predicted"/>
<feature type="compositionally biased region" description="Polar residues" evidence="1">
    <location>
        <begin position="120"/>
        <end position="149"/>
    </location>
</feature>
<protein>
    <submittedName>
        <fullName evidence="2">Uncharacterized protein</fullName>
    </submittedName>
</protein>
<feature type="compositionally biased region" description="Low complexity" evidence="1">
    <location>
        <begin position="8"/>
        <end position="26"/>
    </location>
</feature>
<sequence>MSRQRENSVASSTSSKSSQPMSTLSSFPSSRPLIIEQIAAVNERLQKADAGKTDPGSLNPTNNSLVSFTNFEDSGLQRSNSLSRLRRIGKTLTSPNSQLRASGIADSGELSLPDVPSTLVEKNTPNTEHVSSVSLTSSPMTGAAGSNTIHLPRRLSVTGLKNLNMSFETSQRRMDVAESRYQDRDNESAPEDDQKAQYMEPKLTTANKSELFVTPLNLSDPSEYKNDNKSRIKLSPLVRQ</sequence>
<evidence type="ECO:0000313" key="2">
    <source>
        <dbReference type="EMBL" id="KAK7676216.1"/>
    </source>
</evidence>
<comment type="caution">
    <text evidence="2">The sequence shown here is derived from an EMBL/GenBank/DDBJ whole genome shotgun (WGS) entry which is preliminary data.</text>
</comment>
<reference evidence="2 3" key="1">
    <citation type="submission" date="2022-09" db="EMBL/GenBank/DDBJ databases">
        <authorList>
            <person name="Palmer J.M."/>
        </authorList>
    </citation>
    <scope>NUCLEOTIDE SEQUENCE [LARGE SCALE GENOMIC DNA]</scope>
    <source>
        <strain evidence="2 3">DSM 7382</strain>
    </source>
</reference>
<name>A0AAW0FG24_9APHY</name>
<feature type="region of interest" description="Disordered" evidence="1">
    <location>
        <begin position="1"/>
        <end position="29"/>
    </location>
</feature>
<accession>A0AAW0FG24</accession>
<evidence type="ECO:0000313" key="3">
    <source>
        <dbReference type="Proteomes" id="UP001385951"/>
    </source>
</evidence>
<keyword evidence="3" id="KW-1185">Reference proteome</keyword>
<dbReference type="EMBL" id="JASBNA010000128">
    <property type="protein sequence ID" value="KAK7676216.1"/>
    <property type="molecule type" value="Genomic_DNA"/>
</dbReference>
<feature type="region of interest" description="Disordered" evidence="1">
    <location>
        <begin position="171"/>
        <end position="240"/>
    </location>
</feature>